<dbReference type="Proteomes" id="UP000011777">
    <property type="component" value="Unassembled WGS sequence"/>
</dbReference>
<name>M3JY88_CANMX</name>
<proteinExistence type="predicted"/>
<dbReference type="HOGENOM" id="CLU_160815_0_0_1"/>
<comment type="caution">
    <text evidence="1">The sequence shown here is derived from an EMBL/GenBank/DDBJ whole genome shotgun (WGS) entry which is preliminary data.</text>
</comment>
<sequence>MSSVIASDIPSKTTPAQVREFFETQVGKVQDLIPLGDDLSDAYIDGVAIRVDEVPELTDGQTGKAPQQQ</sequence>
<protein>
    <submittedName>
        <fullName evidence="1">Uncharacterized protein</fullName>
    </submittedName>
</protein>
<dbReference type="EMBL" id="AOGT01001325">
    <property type="protein sequence ID" value="EMG47945.1"/>
    <property type="molecule type" value="Genomic_DNA"/>
</dbReference>
<gene>
    <name evidence="1" type="ORF">G210_1577</name>
</gene>
<dbReference type="AlphaFoldDB" id="M3JY88"/>
<dbReference type="OrthoDB" id="7763451at2759"/>
<evidence type="ECO:0000313" key="2">
    <source>
        <dbReference type="Proteomes" id="UP000011777"/>
    </source>
</evidence>
<evidence type="ECO:0000313" key="1">
    <source>
        <dbReference type="EMBL" id="EMG47945.1"/>
    </source>
</evidence>
<reference evidence="1 2" key="1">
    <citation type="submission" date="2013-02" db="EMBL/GenBank/DDBJ databases">
        <title>Genome sequence of Candida maltosa Xu316, a potential industrial strain for xylitol and ethanol production.</title>
        <authorList>
            <person name="Yu J."/>
            <person name="Wang Q."/>
            <person name="Geng X."/>
            <person name="Bao W."/>
            <person name="He P."/>
            <person name="Cai J."/>
        </authorList>
    </citation>
    <scope>NUCLEOTIDE SEQUENCE [LARGE SCALE GENOMIC DNA]</scope>
    <source>
        <strain evidence="2">Xu316</strain>
    </source>
</reference>
<accession>M3JY88</accession>
<keyword evidence="2" id="KW-1185">Reference proteome</keyword>
<organism evidence="1 2">
    <name type="scientific">Candida maltosa (strain Xu316)</name>
    <name type="common">Yeast</name>
    <dbReference type="NCBI Taxonomy" id="1245528"/>
    <lineage>
        <taxon>Eukaryota</taxon>
        <taxon>Fungi</taxon>
        <taxon>Dikarya</taxon>
        <taxon>Ascomycota</taxon>
        <taxon>Saccharomycotina</taxon>
        <taxon>Pichiomycetes</taxon>
        <taxon>Debaryomycetaceae</taxon>
        <taxon>Candida/Lodderomyces clade</taxon>
        <taxon>Candida</taxon>
    </lineage>
</organism>